<comment type="caution">
    <text evidence="1">The sequence shown here is derived from an EMBL/GenBank/DDBJ whole genome shotgun (WGS) entry which is preliminary data.</text>
</comment>
<dbReference type="EMBL" id="BQNB010011386">
    <property type="protein sequence ID" value="GJS89896.1"/>
    <property type="molecule type" value="Genomic_DNA"/>
</dbReference>
<dbReference type="PANTHER" id="PTHR47150:SF4">
    <property type="entry name" value="HARBINGER TRANSPOSASE-DERIVED PROTEIN-RELATED"/>
    <property type="match status" value="1"/>
</dbReference>
<organism evidence="1 2">
    <name type="scientific">Tanacetum coccineum</name>
    <dbReference type="NCBI Taxonomy" id="301880"/>
    <lineage>
        <taxon>Eukaryota</taxon>
        <taxon>Viridiplantae</taxon>
        <taxon>Streptophyta</taxon>
        <taxon>Embryophyta</taxon>
        <taxon>Tracheophyta</taxon>
        <taxon>Spermatophyta</taxon>
        <taxon>Magnoliopsida</taxon>
        <taxon>eudicotyledons</taxon>
        <taxon>Gunneridae</taxon>
        <taxon>Pentapetalae</taxon>
        <taxon>asterids</taxon>
        <taxon>campanulids</taxon>
        <taxon>Asterales</taxon>
        <taxon>Asteraceae</taxon>
        <taxon>Asteroideae</taxon>
        <taxon>Anthemideae</taxon>
        <taxon>Anthemidinae</taxon>
        <taxon>Tanacetum</taxon>
    </lineage>
</organism>
<evidence type="ECO:0000313" key="1">
    <source>
        <dbReference type="EMBL" id="GJS89896.1"/>
    </source>
</evidence>
<name>A0ABQ4ZKR8_9ASTR</name>
<dbReference type="PANTHER" id="PTHR47150">
    <property type="entry name" value="OS12G0169200 PROTEIN"/>
    <property type="match status" value="1"/>
</dbReference>
<gene>
    <name evidence="1" type="ORF">Tco_0772532</name>
</gene>
<dbReference type="InterPro" id="IPR006912">
    <property type="entry name" value="Harbinger_derived_prot"/>
</dbReference>
<keyword evidence="2" id="KW-1185">Reference proteome</keyword>
<accession>A0ABQ4ZKR8</accession>
<dbReference type="Pfam" id="PF04827">
    <property type="entry name" value="Plant_tran"/>
    <property type="match status" value="1"/>
</dbReference>
<reference evidence="1" key="2">
    <citation type="submission" date="2022-01" db="EMBL/GenBank/DDBJ databases">
        <authorList>
            <person name="Yamashiro T."/>
            <person name="Shiraishi A."/>
            <person name="Satake H."/>
            <person name="Nakayama K."/>
        </authorList>
    </citation>
    <scope>NUCLEOTIDE SEQUENCE</scope>
</reference>
<evidence type="ECO:0000313" key="2">
    <source>
        <dbReference type="Proteomes" id="UP001151760"/>
    </source>
</evidence>
<reference evidence="1" key="1">
    <citation type="journal article" date="2022" name="Int. J. Mol. Sci.">
        <title>Draft Genome of Tanacetum Coccineum: Genomic Comparison of Closely Related Tanacetum-Family Plants.</title>
        <authorList>
            <person name="Yamashiro T."/>
            <person name="Shiraishi A."/>
            <person name="Nakayama K."/>
            <person name="Satake H."/>
        </authorList>
    </citation>
    <scope>NUCLEOTIDE SEQUENCE</scope>
</reference>
<proteinExistence type="predicted"/>
<sequence>MITYPHFQQNLIDVGRCGIYALVKCTSAIHQLAYGFVPDSLDEFLQIGTKTARDCIVNFSNGIMELYGEEYLRKPTQTDIEKLYAYHEEKHGFPGSFILLEAVASLDLWIWHAFFSVAGSNNDINVIRQSPLLNNLKEGKASKVAFVANDVHYKWGYYLINDAHDMKRIRYKQVHEAARKDVERRFDVLKKKWKEYKFSQVFFWEEHHREDDPMRSEENRLQDIRDINDSNAYLSLKADLVEHLWHRENEY</sequence>
<protein>
    <submittedName>
        <fullName evidence="1">ALP1-like protein</fullName>
    </submittedName>
</protein>
<dbReference type="Proteomes" id="UP001151760">
    <property type="component" value="Unassembled WGS sequence"/>
</dbReference>